<dbReference type="AlphaFoldDB" id="W2ZDM5"/>
<dbReference type="OrthoDB" id="97707at2759"/>
<evidence type="ECO:0000313" key="1">
    <source>
        <dbReference type="EMBL" id="ETP45447.1"/>
    </source>
</evidence>
<dbReference type="EMBL" id="ANIY01001708">
    <property type="protein sequence ID" value="ETP45447.1"/>
    <property type="molecule type" value="Genomic_DNA"/>
</dbReference>
<protein>
    <submittedName>
        <fullName evidence="1">Uncharacterized protein</fullName>
    </submittedName>
</protein>
<organism evidence="1 2">
    <name type="scientific">Phytophthora nicotianae P10297</name>
    <dbReference type="NCBI Taxonomy" id="1317064"/>
    <lineage>
        <taxon>Eukaryota</taxon>
        <taxon>Sar</taxon>
        <taxon>Stramenopiles</taxon>
        <taxon>Oomycota</taxon>
        <taxon>Peronosporomycetes</taxon>
        <taxon>Peronosporales</taxon>
        <taxon>Peronosporaceae</taxon>
        <taxon>Phytophthora</taxon>
    </lineage>
</organism>
<name>W2ZDM5_PHYNI</name>
<proteinExistence type="predicted"/>
<reference evidence="1 2" key="1">
    <citation type="submission" date="2013-11" db="EMBL/GenBank/DDBJ databases">
        <title>The Genome Sequence of Phytophthora parasitica P10297.</title>
        <authorList>
            <consortium name="The Broad Institute Genomics Platform"/>
            <person name="Russ C."/>
            <person name="Tyler B."/>
            <person name="Panabieres F."/>
            <person name="Shan W."/>
            <person name="Tripathy S."/>
            <person name="Grunwald N."/>
            <person name="Machado M."/>
            <person name="Johnson C.S."/>
            <person name="Walker B."/>
            <person name="Young S.K."/>
            <person name="Zeng Q."/>
            <person name="Gargeya S."/>
            <person name="Fitzgerald M."/>
            <person name="Haas B."/>
            <person name="Abouelleil A."/>
            <person name="Allen A.W."/>
            <person name="Alvarado L."/>
            <person name="Arachchi H.M."/>
            <person name="Berlin A.M."/>
            <person name="Chapman S.B."/>
            <person name="Gainer-Dewar J."/>
            <person name="Goldberg J."/>
            <person name="Griggs A."/>
            <person name="Gujja S."/>
            <person name="Hansen M."/>
            <person name="Howarth C."/>
            <person name="Imamovic A."/>
            <person name="Ireland A."/>
            <person name="Larimer J."/>
            <person name="McCowan C."/>
            <person name="Murphy C."/>
            <person name="Pearson M."/>
            <person name="Poon T.W."/>
            <person name="Priest M."/>
            <person name="Roberts A."/>
            <person name="Saif S."/>
            <person name="Shea T."/>
            <person name="Sisk P."/>
            <person name="Sykes S."/>
            <person name="Wortman J."/>
            <person name="Nusbaum C."/>
            <person name="Birren B."/>
        </authorList>
    </citation>
    <scope>NUCLEOTIDE SEQUENCE [LARGE SCALE GENOMIC DNA]</scope>
    <source>
        <strain evidence="1 2">P10297</strain>
    </source>
</reference>
<dbReference type="Proteomes" id="UP000018948">
    <property type="component" value="Unassembled WGS sequence"/>
</dbReference>
<accession>W2ZDM5</accession>
<sequence>MSGNTQISVIDLMDGFYQIWRANNYAANYCLYIQGISLLKADATWSRHPEH</sequence>
<comment type="caution">
    <text evidence="1">The sequence shown here is derived from an EMBL/GenBank/DDBJ whole genome shotgun (WGS) entry which is preliminary data.</text>
</comment>
<gene>
    <name evidence="1" type="ORF">F442_08165</name>
</gene>
<evidence type="ECO:0000313" key="2">
    <source>
        <dbReference type="Proteomes" id="UP000018948"/>
    </source>
</evidence>